<proteinExistence type="predicted"/>
<keyword evidence="1" id="KW-1133">Transmembrane helix</keyword>
<organism evidence="2 3">
    <name type="scientific">Roseovarius tolerans</name>
    <dbReference type="NCBI Taxonomy" id="74031"/>
    <lineage>
        <taxon>Bacteria</taxon>
        <taxon>Pseudomonadati</taxon>
        <taxon>Pseudomonadota</taxon>
        <taxon>Alphaproteobacteria</taxon>
        <taxon>Rhodobacterales</taxon>
        <taxon>Roseobacteraceae</taxon>
        <taxon>Roseovarius</taxon>
    </lineage>
</organism>
<evidence type="ECO:0000256" key="1">
    <source>
        <dbReference type="SAM" id="Phobius"/>
    </source>
</evidence>
<dbReference type="InterPro" id="IPR025961">
    <property type="entry name" value="Metal_resist"/>
</dbReference>
<comment type="caution">
    <text evidence="2">The sequence shown here is derived from an EMBL/GenBank/DDBJ whole genome shotgun (WGS) entry which is preliminary data.</text>
</comment>
<dbReference type="AlphaFoldDB" id="A0A0L6CYY1"/>
<accession>A0A0L6CYY1</accession>
<keyword evidence="3" id="KW-1185">Reference proteome</keyword>
<feature type="transmembrane region" description="Helical" evidence="1">
    <location>
        <begin position="20"/>
        <end position="40"/>
    </location>
</feature>
<dbReference type="EMBL" id="LGVV01000004">
    <property type="protein sequence ID" value="KNX42934.1"/>
    <property type="molecule type" value="Genomic_DNA"/>
</dbReference>
<gene>
    <name evidence="2" type="ORF">ROTO_05810</name>
</gene>
<dbReference type="Proteomes" id="UP000037046">
    <property type="component" value="Unassembled WGS sequence"/>
</dbReference>
<dbReference type="Pfam" id="PF13801">
    <property type="entry name" value="Metal_resist"/>
    <property type="match status" value="1"/>
</dbReference>
<keyword evidence="1" id="KW-0812">Transmembrane</keyword>
<evidence type="ECO:0000313" key="3">
    <source>
        <dbReference type="Proteomes" id="UP000037046"/>
    </source>
</evidence>
<sequence length="169" mass="19003">MTDLNERQDKPGPGRWMRVLLVVSLAVNLAVVGVVAGWALRHGGHHGHHPSRLDMAGGPLTRALSDEDRRAIGQRMREVWRERGGNRAGIRSSFDALVVDLRAVPFDPDRVAERMREQREGFAARFEMGQEVLIAHLAAMSDADRAAYADRLEARIEDYRARRSGKDRD</sequence>
<protein>
    <recommendedName>
        <fullName evidence="4">Heavy-metal resistance</fullName>
    </recommendedName>
</protein>
<keyword evidence="1" id="KW-0472">Membrane</keyword>
<dbReference type="STRING" id="74031.SAMN04488077_110101"/>
<dbReference type="PATRIC" id="fig|74031.6.peg.597"/>
<name>A0A0L6CYY1_9RHOB</name>
<dbReference type="OrthoDB" id="7865640at2"/>
<dbReference type="RefSeq" id="WP_082237378.1">
    <property type="nucleotide sequence ID" value="NZ_CP118494.1"/>
</dbReference>
<evidence type="ECO:0008006" key="4">
    <source>
        <dbReference type="Google" id="ProtNLM"/>
    </source>
</evidence>
<evidence type="ECO:0000313" key="2">
    <source>
        <dbReference type="EMBL" id="KNX42934.1"/>
    </source>
</evidence>
<reference evidence="3" key="1">
    <citation type="submission" date="2015-07" db="EMBL/GenBank/DDBJ databases">
        <title>Draft Genome Sequence of Roseovarius tolerans EL-164, a producer of N-Acylated Alanine Methyl Esters (NAMEs).</title>
        <authorList>
            <person name="Voget S."/>
            <person name="Bruns H."/>
            <person name="Wagner-Doebler I."/>
            <person name="Schulz S."/>
            <person name="Daniel R."/>
        </authorList>
    </citation>
    <scope>NUCLEOTIDE SEQUENCE [LARGE SCALE GENOMIC DNA]</scope>
    <source>
        <strain evidence="3">EL-164</strain>
    </source>
</reference>